<dbReference type="InterPro" id="IPR003439">
    <property type="entry name" value="ABC_transporter-like_ATP-bd"/>
</dbReference>
<dbReference type="SUPFAM" id="SSF52540">
    <property type="entry name" value="P-loop containing nucleoside triphosphate hydrolases"/>
    <property type="match status" value="2"/>
</dbReference>
<dbReference type="InterPro" id="IPR051535">
    <property type="entry name" value="Siderophore_ABC-ATPase"/>
</dbReference>
<proteinExistence type="predicted"/>
<dbReference type="GO" id="GO:0005524">
    <property type="term" value="F:ATP binding"/>
    <property type="evidence" value="ECO:0007669"/>
    <property type="project" value="UniProtKB-KW"/>
</dbReference>
<dbReference type="RefSeq" id="WP_182632392.1">
    <property type="nucleotide sequence ID" value="NZ_JAALDM010000138.1"/>
</dbReference>
<accession>A0ABV5JUT7</accession>
<keyword evidence="5" id="KW-0547">Nucleotide-binding</keyword>
<evidence type="ECO:0000256" key="9">
    <source>
        <dbReference type="ARBA" id="ARBA00023136"/>
    </source>
</evidence>
<organism evidence="12 13">
    <name type="scientific">Dietzia aerolata</name>
    <dbReference type="NCBI Taxonomy" id="595984"/>
    <lineage>
        <taxon>Bacteria</taxon>
        <taxon>Bacillati</taxon>
        <taxon>Actinomycetota</taxon>
        <taxon>Actinomycetes</taxon>
        <taxon>Mycobacteriales</taxon>
        <taxon>Dietziaceae</taxon>
        <taxon>Dietzia</taxon>
    </lineage>
</organism>
<feature type="compositionally biased region" description="Low complexity" evidence="10">
    <location>
        <begin position="223"/>
        <end position="252"/>
    </location>
</feature>
<evidence type="ECO:0000256" key="7">
    <source>
        <dbReference type="ARBA" id="ARBA00023004"/>
    </source>
</evidence>
<sequence length="332" mass="34797">MALPATEPDTARPRDTATSHETPGPTSREDGPTPAFRVRGLTLGYGAEPVVRDLDLDIPAGRTTVLIGANGCGKSTILRALGRQLRPVSGTIEVAGRDLARVKAREHARSVAFLPQSPLVPEGLTVAELVARGRHPHRRWWGGGDDDEAVVADALAMTDTAGLAHRRVDELSGGQRQRVWVALVLAQATDTLLLDEPCSFLDLAHQLDILDLVHDLPMPGAPGEAASGTSADSGAAGDDSPGSGSAGDCSADDQAPVRRTVVAVLHELSLAARVADHLVAVADGGVVAAGPPDEVITRETLRRVFDLDADIIADPLTGHPVVLPRSRRKRTA</sequence>
<keyword evidence="7" id="KW-0408">Iron</keyword>
<keyword evidence="3" id="KW-1003">Cell membrane</keyword>
<dbReference type="Gene3D" id="3.40.50.300">
    <property type="entry name" value="P-loop containing nucleotide triphosphate hydrolases"/>
    <property type="match status" value="1"/>
</dbReference>
<name>A0ABV5JUT7_9ACTN</name>
<evidence type="ECO:0000256" key="3">
    <source>
        <dbReference type="ARBA" id="ARBA00022475"/>
    </source>
</evidence>
<comment type="caution">
    <text evidence="12">The sequence shown here is derived from an EMBL/GenBank/DDBJ whole genome shotgun (WGS) entry which is preliminary data.</text>
</comment>
<dbReference type="InterPro" id="IPR003593">
    <property type="entry name" value="AAA+_ATPase"/>
</dbReference>
<keyword evidence="13" id="KW-1185">Reference proteome</keyword>
<evidence type="ECO:0000259" key="11">
    <source>
        <dbReference type="PROSITE" id="PS50893"/>
    </source>
</evidence>
<keyword evidence="4" id="KW-0410">Iron transport</keyword>
<feature type="region of interest" description="Disordered" evidence="10">
    <location>
        <begin position="1"/>
        <end position="35"/>
    </location>
</feature>
<dbReference type="Proteomes" id="UP001589700">
    <property type="component" value="Unassembled WGS sequence"/>
</dbReference>
<evidence type="ECO:0000256" key="2">
    <source>
        <dbReference type="ARBA" id="ARBA00022448"/>
    </source>
</evidence>
<comment type="subcellular location">
    <subcellularLocation>
        <location evidence="1">Cell membrane</location>
        <topology evidence="1">Peripheral membrane protein</topology>
    </subcellularLocation>
</comment>
<evidence type="ECO:0000256" key="10">
    <source>
        <dbReference type="SAM" id="MobiDB-lite"/>
    </source>
</evidence>
<dbReference type="EMBL" id="JBHMDY010000033">
    <property type="protein sequence ID" value="MFB9261561.1"/>
    <property type="molecule type" value="Genomic_DNA"/>
</dbReference>
<dbReference type="PANTHER" id="PTHR42771:SF2">
    <property type="entry name" value="IRON(3+)-HYDROXAMATE IMPORT ATP-BINDING PROTEIN FHUC"/>
    <property type="match status" value="1"/>
</dbReference>
<evidence type="ECO:0000256" key="1">
    <source>
        <dbReference type="ARBA" id="ARBA00004202"/>
    </source>
</evidence>
<keyword evidence="2" id="KW-0813">Transport</keyword>
<dbReference type="InterPro" id="IPR017871">
    <property type="entry name" value="ABC_transporter-like_CS"/>
</dbReference>
<keyword evidence="8" id="KW-0406">Ion transport</keyword>
<reference evidence="12 13" key="1">
    <citation type="submission" date="2024-09" db="EMBL/GenBank/DDBJ databases">
        <authorList>
            <person name="Sun Q."/>
            <person name="Mori K."/>
        </authorList>
    </citation>
    <scope>NUCLEOTIDE SEQUENCE [LARGE SCALE GENOMIC DNA]</scope>
    <source>
        <strain evidence="12 13">CCM 7659</strain>
    </source>
</reference>
<evidence type="ECO:0000256" key="6">
    <source>
        <dbReference type="ARBA" id="ARBA00022840"/>
    </source>
</evidence>
<feature type="domain" description="ABC transporter" evidence="11">
    <location>
        <begin position="36"/>
        <end position="308"/>
    </location>
</feature>
<dbReference type="InterPro" id="IPR027417">
    <property type="entry name" value="P-loop_NTPase"/>
</dbReference>
<dbReference type="CDD" id="cd03214">
    <property type="entry name" value="ABC_Iron-Siderophores_B12_Hemin"/>
    <property type="match status" value="1"/>
</dbReference>
<evidence type="ECO:0000256" key="5">
    <source>
        <dbReference type="ARBA" id="ARBA00022741"/>
    </source>
</evidence>
<dbReference type="SMART" id="SM00382">
    <property type="entry name" value="AAA"/>
    <property type="match status" value="1"/>
</dbReference>
<evidence type="ECO:0000256" key="4">
    <source>
        <dbReference type="ARBA" id="ARBA00022496"/>
    </source>
</evidence>
<dbReference type="Pfam" id="PF00005">
    <property type="entry name" value="ABC_tran"/>
    <property type="match status" value="1"/>
</dbReference>
<dbReference type="PANTHER" id="PTHR42771">
    <property type="entry name" value="IRON(3+)-HYDROXAMATE IMPORT ATP-BINDING PROTEIN FHUC"/>
    <property type="match status" value="1"/>
</dbReference>
<evidence type="ECO:0000313" key="13">
    <source>
        <dbReference type="Proteomes" id="UP001589700"/>
    </source>
</evidence>
<protein>
    <submittedName>
        <fullName evidence="12">ABC transporter ATP-binding protein</fullName>
    </submittedName>
</protein>
<dbReference type="PROSITE" id="PS00211">
    <property type="entry name" value="ABC_TRANSPORTER_1"/>
    <property type="match status" value="1"/>
</dbReference>
<keyword evidence="9" id="KW-0472">Membrane</keyword>
<evidence type="ECO:0000313" key="12">
    <source>
        <dbReference type="EMBL" id="MFB9261561.1"/>
    </source>
</evidence>
<gene>
    <name evidence="12" type="ORF">ACFFVD_17435</name>
</gene>
<dbReference type="PROSITE" id="PS50893">
    <property type="entry name" value="ABC_TRANSPORTER_2"/>
    <property type="match status" value="1"/>
</dbReference>
<keyword evidence="6 12" id="KW-0067">ATP-binding</keyword>
<feature type="region of interest" description="Disordered" evidence="10">
    <location>
        <begin position="221"/>
        <end position="252"/>
    </location>
</feature>
<feature type="compositionally biased region" description="Basic and acidic residues" evidence="10">
    <location>
        <begin position="9"/>
        <end position="18"/>
    </location>
</feature>
<evidence type="ECO:0000256" key="8">
    <source>
        <dbReference type="ARBA" id="ARBA00023065"/>
    </source>
</evidence>